<keyword evidence="7" id="KW-1185">Reference proteome</keyword>
<dbReference type="PANTHER" id="PTHR33376">
    <property type="match status" value="1"/>
</dbReference>
<accession>A0ABU7X9M9</accession>
<proteinExistence type="inferred from homology"/>
<dbReference type="PANTHER" id="PTHR33376:SF4">
    <property type="entry name" value="SIALIC ACID-BINDING PERIPLASMIC PROTEIN SIAP"/>
    <property type="match status" value="1"/>
</dbReference>
<evidence type="ECO:0000256" key="2">
    <source>
        <dbReference type="ARBA" id="ARBA00009023"/>
    </source>
</evidence>
<comment type="subcellular location">
    <subcellularLocation>
        <location evidence="1">Cell envelope</location>
    </subcellularLocation>
</comment>
<keyword evidence="3" id="KW-0813">Transport</keyword>
<evidence type="ECO:0000256" key="5">
    <source>
        <dbReference type="SAM" id="MobiDB-lite"/>
    </source>
</evidence>
<keyword evidence="4" id="KW-0732">Signal</keyword>
<dbReference type="NCBIfam" id="NF037995">
    <property type="entry name" value="TRAP_S1"/>
    <property type="match status" value="1"/>
</dbReference>
<feature type="region of interest" description="Disordered" evidence="5">
    <location>
        <begin position="1"/>
        <end position="39"/>
    </location>
</feature>
<evidence type="ECO:0000313" key="7">
    <source>
        <dbReference type="Proteomes" id="UP001328425"/>
    </source>
</evidence>
<dbReference type="EMBL" id="JARBCY010000031">
    <property type="protein sequence ID" value="MEF3317994.1"/>
    <property type="molecule type" value="Genomic_DNA"/>
</dbReference>
<dbReference type="RefSeq" id="WP_332087156.1">
    <property type="nucleotide sequence ID" value="NZ_JARBCY010000031.1"/>
</dbReference>
<reference evidence="6 7" key="1">
    <citation type="submission" date="2022-11" db="EMBL/GenBank/DDBJ databases">
        <title>The First Case of Preauricular Fistular Abscess Caused by Peptoniphilus grossensis.</title>
        <authorList>
            <person name="Byun J.-H."/>
        </authorList>
    </citation>
    <scope>NUCLEOTIDE SEQUENCE [LARGE SCALE GENOMIC DNA]</scope>
    <source>
        <strain evidence="6 7">GYB008</strain>
    </source>
</reference>
<protein>
    <submittedName>
        <fullName evidence="6">TRAP transporter substrate-binding protein</fullName>
    </submittedName>
</protein>
<dbReference type="Proteomes" id="UP001328425">
    <property type="component" value="Unassembled WGS sequence"/>
</dbReference>
<comment type="caution">
    <text evidence="6">The sequence shown here is derived from an EMBL/GenBank/DDBJ whole genome shotgun (WGS) entry which is preliminary data.</text>
</comment>
<dbReference type="Gene3D" id="3.40.190.170">
    <property type="entry name" value="Bacterial extracellular solute-binding protein, family 7"/>
    <property type="match status" value="1"/>
</dbReference>
<comment type="similarity">
    <text evidence="2">Belongs to the bacterial solute-binding protein 7 family.</text>
</comment>
<gene>
    <name evidence="6" type="ORF">PV361_04680</name>
</gene>
<feature type="compositionally biased region" description="Basic and acidic residues" evidence="5">
    <location>
        <begin position="9"/>
        <end position="21"/>
    </location>
</feature>
<dbReference type="InterPro" id="IPR004682">
    <property type="entry name" value="TRAP_DctP"/>
</dbReference>
<name>A0ABU7X9M9_9FIRM</name>
<dbReference type="InterPro" id="IPR038404">
    <property type="entry name" value="TRAP_DctP_sf"/>
</dbReference>
<dbReference type="Pfam" id="PF03480">
    <property type="entry name" value="DctP"/>
    <property type="match status" value="1"/>
</dbReference>
<evidence type="ECO:0000313" key="6">
    <source>
        <dbReference type="EMBL" id="MEF3317994.1"/>
    </source>
</evidence>
<evidence type="ECO:0000256" key="4">
    <source>
        <dbReference type="ARBA" id="ARBA00022729"/>
    </source>
</evidence>
<evidence type="ECO:0000256" key="3">
    <source>
        <dbReference type="ARBA" id="ARBA00022448"/>
    </source>
</evidence>
<organism evidence="6 7">
    <name type="scientific">Peptoniphilus grossensis</name>
    <dbReference type="NCBI Taxonomy" id="1465756"/>
    <lineage>
        <taxon>Bacteria</taxon>
        <taxon>Bacillati</taxon>
        <taxon>Bacillota</taxon>
        <taxon>Tissierellia</taxon>
        <taxon>Tissierellales</taxon>
        <taxon>Peptoniphilaceae</taxon>
        <taxon>Peptoniphilus</taxon>
    </lineage>
</organism>
<dbReference type="PIRSF" id="PIRSF006470">
    <property type="entry name" value="DctB"/>
    <property type="match status" value="1"/>
</dbReference>
<dbReference type="InterPro" id="IPR018389">
    <property type="entry name" value="DctP_fam"/>
</dbReference>
<evidence type="ECO:0000256" key="1">
    <source>
        <dbReference type="ARBA" id="ARBA00004196"/>
    </source>
</evidence>
<dbReference type="CDD" id="cd13603">
    <property type="entry name" value="PBP2_TRAP_Siap_TeaA_like"/>
    <property type="match status" value="1"/>
</dbReference>
<dbReference type="NCBIfam" id="TIGR00787">
    <property type="entry name" value="dctP"/>
    <property type="match status" value="1"/>
</dbReference>
<sequence length="333" mass="37360">MLLTTACSKGKDKENSNESKSKISFKAGHSSPEGISIDKSIKEAAEDLKENSDGRLSLEIYPAGQLGGDREQIEAIQFGDQDIWKGASSALVPFIGDFAVFDMPMIFGDYTHEEIQKVLSGEVGSFREIMNKKAEEKGLVLISLSSNETYRTMSTNVPIKTIDDFSQVRIRTMENKYHIKFWEDVGAKPTPVNFSELYVALQQGVVNSQENPVVGLVGSGQYEQQKYITDTNHLLTITCMVMNKGKYDALSDEDKKLINEFSNENVDLEYKYGKEEYDTMKKKAEDYGIEFIELDDNVKKQLKDRAKGTIDLVSSDVDKEVVDSLFASLKEVN</sequence>